<feature type="region of interest" description="Disordered" evidence="1">
    <location>
        <begin position="1"/>
        <end position="87"/>
    </location>
</feature>
<reference evidence="2" key="2">
    <citation type="submission" date="2025-09" db="UniProtKB">
        <authorList>
            <consortium name="Ensembl"/>
        </authorList>
    </citation>
    <scope>IDENTIFICATION</scope>
</reference>
<evidence type="ECO:0000313" key="2">
    <source>
        <dbReference type="Ensembl" id="ENSMCSP00000001096.1"/>
    </source>
</evidence>
<sequence>MPRGDGRGPRYGSASAACSPCFPPGVGGPGLTPSVPSDVRFVTEESFDFGVLSPSDSQEEEEDEESPGGGCQRGGSNGRWSPLRGARLEEMVREATRLAAQLEGCHLPPPAPGDTLGTAATPPGTPRSPRRQTFVVKDSPVRALLPTVESQAPAPTPRPPAKPRGPSATTSGPSGGRGLPPSRVGPPRPCPPQGQGAGARGRSEPPRGGTAGTDGEGTGTPWRWGLLDSAPTHPSLPRPPFPCTHHSPQGVPSDPSSSGVVVAQGMLPPLCLSFPIVSLLLAGAGAARVPPPTAASGCKPGPPPARLRPPRKTAVSSTPR</sequence>
<feature type="compositionally biased region" description="Pro residues" evidence="1">
    <location>
        <begin position="154"/>
        <end position="163"/>
    </location>
</feature>
<dbReference type="Ensembl" id="ENSMCST00000001122.1">
    <property type="protein sequence ID" value="ENSMCSP00000001096.1"/>
    <property type="gene ID" value="ENSMCSG00000000800.1"/>
</dbReference>
<evidence type="ECO:0000313" key="3">
    <source>
        <dbReference type="Proteomes" id="UP000694560"/>
    </source>
</evidence>
<dbReference type="GO" id="GO:0000922">
    <property type="term" value="C:spindle pole"/>
    <property type="evidence" value="ECO:0007669"/>
    <property type="project" value="TreeGrafter"/>
</dbReference>
<dbReference type="PANTHER" id="PTHR21584">
    <property type="entry name" value="DIFFERENTIAL DISPLAY AND ACTIVATED BY P53 DDA3 /G2 S PHASE EXPRESSED 1"/>
    <property type="match status" value="1"/>
</dbReference>
<protein>
    <recommendedName>
        <fullName evidence="4">Proline/serine-rich coiled-coil protein 1</fullName>
    </recommendedName>
</protein>
<evidence type="ECO:0008006" key="4">
    <source>
        <dbReference type="Google" id="ProtNLM"/>
    </source>
</evidence>
<feature type="compositionally biased region" description="Low complexity" evidence="1">
    <location>
        <begin position="247"/>
        <end position="257"/>
    </location>
</feature>
<feature type="compositionally biased region" description="Low complexity" evidence="1">
    <location>
        <begin position="113"/>
        <end position="122"/>
    </location>
</feature>
<dbReference type="PANTHER" id="PTHR21584:SF1">
    <property type="entry name" value="PROLINE_SERINE-RICH COILED-COIL PROTEIN 1"/>
    <property type="match status" value="1"/>
</dbReference>
<feature type="compositionally biased region" description="Gly residues" evidence="1">
    <location>
        <begin position="209"/>
        <end position="218"/>
    </location>
</feature>
<keyword evidence="3" id="KW-1185">Reference proteome</keyword>
<dbReference type="GO" id="GO:0007080">
    <property type="term" value="P:mitotic metaphase chromosome alignment"/>
    <property type="evidence" value="ECO:0007669"/>
    <property type="project" value="TreeGrafter"/>
</dbReference>
<dbReference type="GO" id="GO:0008017">
    <property type="term" value="F:microtubule binding"/>
    <property type="evidence" value="ECO:0007669"/>
    <property type="project" value="TreeGrafter"/>
</dbReference>
<dbReference type="AlphaFoldDB" id="A0A8C5T3K6"/>
<dbReference type="GO" id="GO:0005876">
    <property type="term" value="C:spindle microtubule"/>
    <property type="evidence" value="ECO:0007669"/>
    <property type="project" value="TreeGrafter"/>
</dbReference>
<accession>A0A8C5T3K6</accession>
<reference evidence="2" key="1">
    <citation type="submission" date="2025-08" db="UniProtKB">
        <authorList>
            <consortium name="Ensembl"/>
        </authorList>
    </citation>
    <scope>IDENTIFICATION</scope>
</reference>
<dbReference type="Proteomes" id="UP000694560">
    <property type="component" value="Unplaced"/>
</dbReference>
<evidence type="ECO:0000256" key="1">
    <source>
        <dbReference type="SAM" id="MobiDB-lite"/>
    </source>
</evidence>
<feature type="region of interest" description="Disordered" evidence="1">
    <location>
        <begin position="99"/>
        <end position="257"/>
    </location>
</feature>
<proteinExistence type="predicted"/>
<feature type="compositionally biased region" description="Acidic residues" evidence="1">
    <location>
        <begin position="57"/>
        <end position="66"/>
    </location>
</feature>
<name>A0A8C5T3K6_9PASS</name>
<dbReference type="InterPro" id="IPR026657">
    <property type="entry name" value="DDA3/GTSE-1"/>
</dbReference>
<feature type="region of interest" description="Disordered" evidence="1">
    <location>
        <begin position="286"/>
        <end position="320"/>
    </location>
</feature>
<feature type="compositionally biased region" description="Pro residues" evidence="1">
    <location>
        <begin position="183"/>
        <end position="192"/>
    </location>
</feature>
<organism evidence="2 3">
    <name type="scientific">Malurus cyaneus samueli</name>
    <dbReference type="NCBI Taxonomy" id="2593467"/>
    <lineage>
        <taxon>Eukaryota</taxon>
        <taxon>Metazoa</taxon>
        <taxon>Chordata</taxon>
        <taxon>Craniata</taxon>
        <taxon>Vertebrata</taxon>
        <taxon>Euteleostomi</taxon>
        <taxon>Archelosauria</taxon>
        <taxon>Archosauria</taxon>
        <taxon>Dinosauria</taxon>
        <taxon>Saurischia</taxon>
        <taxon>Theropoda</taxon>
        <taxon>Coelurosauria</taxon>
        <taxon>Aves</taxon>
        <taxon>Neognathae</taxon>
        <taxon>Neoaves</taxon>
        <taxon>Telluraves</taxon>
        <taxon>Australaves</taxon>
        <taxon>Passeriformes</taxon>
        <taxon>Meliphagoidea</taxon>
        <taxon>Maluridae</taxon>
        <taxon>Malurus</taxon>
    </lineage>
</organism>
<feature type="compositionally biased region" description="Gly residues" evidence="1">
    <location>
        <begin position="67"/>
        <end position="77"/>
    </location>
</feature>